<evidence type="ECO:0000256" key="1">
    <source>
        <dbReference type="ARBA" id="ARBA00022737"/>
    </source>
</evidence>
<dbReference type="GO" id="GO:0009451">
    <property type="term" value="P:RNA modification"/>
    <property type="evidence" value="ECO:0007669"/>
    <property type="project" value="InterPro"/>
</dbReference>
<evidence type="ECO:0000313" key="5">
    <source>
        <dbReference type="Proteomes" id="UP000092600"/>
    </source>
</evidence>
<dbReference type="AlphaFoldDB" id="A0A199VAD2"/>
<proteinExistence type="predicted"/>
<organism evidence="4 5">
    <name type="scientific">Ananas comosus</name>
    <name type="common">Pineapple</name>
    <name type="synonym">Ananas ananas</name>
    <dbReference type="NCBI Taxonomy" id="4615"/>
    <lineage>
        <taxon>Eukaryota</taxon>
        <taxon>Viridiplantae</taxon>
        <taxon>Streptophyta</taxon>
        <taxon>Embryophyta</taxon>
        <taxon>Tracheophyta</taxon>
        <taxon>Spermatophyta</taxon>
        <taxon>Magnoliopsida</taxon>
        <taxon>Liliopsida</taxon>
        <taxon>Poales</taxon>
        <taxon>Bromeliaceae</taxon>
        <taxon>Bromelioideae</taxon>
        <taxon>Ananas</taxon>
    </lineage>
</organism>
<dbReference type="STRING" id="4615.A0A199VAD2"/>
<comment type="caution">
    <text evidence="4">The sequence shown here is derived from an EMBL/GenBank/DDBJ whole genome shotgun (WGS) entry which is preliminary data.</text>
</comment>
<protein>
    <submittedName>
        <fullName evidence="4">Pentatricopeptide repeat-containing protein</fullName>
    </submittedName>
</protein>
<feature type="repeat" description="PPR" evidence="3">
    <location>
        <begin position="23"/>
        <end position="57"/>
    </location>
</feature>
<dbReference type="InterPro" id="IPR002885">
    <property type="entry name" value="PPR_rpt"/>
</dbReference>
<dbReference type="PANTHER" id="PTHR47926">
    <property type="entry name" value="PENTATRICOPEPTIDE REPEAT-CONTAINING PROTEIN"/>
    <property type="match status" value="1"/>
</dbReference>
<dbReference type="EMBL" id="LSRQ01002554">
    <property type="protein sequence ID" value="OAY73978.1"/>
    <property type="molecule type" value="Genomic_DNA"/>
</dbReference>
<sequence length="107" mass="12282">MSDVLCGEIGLARDVFDKISQPSVFLWNALIRAYSWSGHFDKAIELYYQMVDLGVEPNKFTFPLVLQAFVSMLALEKGVDINNHARPLCVYRFDRHVVNIEHHISTL</sequence>
<dbReference type="PROSITE" id="PS51375">
    <property type="entry name" value="PPR"/>
    <property type="match status" value="1"/>
</dbReference>
<gene>
    <name evidence="4" type="ORF">ACMD2_15731</name>
</gene>
<accession>A0A199VAD2</accession>
<name>A0A199VAD2_ANACO</name>
<dbReference type="Pfam" id="PF13041">
    <property type="entry name" value="PPR_2"/>
    <property type="match status" value="1"/>
</dbReference>
<keyword evidence="2" id="KW-0809">Transit peptide</keyword>
<dbReference type="GO" id="GO:0003723">
    <property type="term" value="F:RNA binding"/>
    <property type="evidence" value="ECO:0007669"/>
    <property type="project" value="InterPro"/>
</dbReference>
<dbReference type="InterPro" id="IPR011990">
    <property type="entry name" value="TPR-like_helical_dom_sf"/>
</dbReference>
<keyword evidence="1" id="KW-0677">Repeat</keyword>
<dbReference type="PANTHER" id="PTHR47926:SF347">
    <property type="entry name" value="PENTATRICOPEPTIDE REPEAT-CONTAINING PROTEIN"/>
    <property type="match status" value="1"/>
</dbReference>
<evidence type="ECO:0000313" key="4">
    <source>
        <dbReference type="EMBL" id="OAY73978.1"/>
    </source>
</evidence>
<dbReference type="NCBIfam" id="TIGR00756">
    <property type="entry name" value="PPR"/>
    <property type="match status" value="1"/>
</dbReference>
<dbReference type="Proteomes" id="UP000092600">
    <property type="component" value="Unassembled WGS sequence"/>
</dbReference>
<reference evidence="4 5" key="1">
    <citation type="journal article" date="2016" name="DNA Res.">
        <title>The draft genome of MD-2 pineapple using hybrid error correction of long reads.</title>
        <authorList>
            <person name="Redwan R.M."/>
            <person name="Saidin A."/>
            <person name="Kumar S.V."/>
        </authorList>
    </citation>
    <scope>NUCLEOTIDE SEQUENCE [LARGE SCALE GENOMIC DNA]</scope>
    <source>
        <strain evidence="5">cv. MD2</strain>
        <tissue evidence="4">Leaf</tissue>
    </source>
</reference>
<dbReference type="Gene3D" id="1.25.40.10">
    <property type="entry name" value="Tetratricopeptide repeat domain"/>
    <property type="match status" value="1"/>
</dbReference>
<evidence type="ECO:0000256" key="2">
    <source>
        <dbReference type="ARBA" id="ARBA00022946"/>
    </source>
</evidence>
<dbReference type="InterPro" id="IPR046960">
    <property type="entry name" value="PPR_At4g14850-like_plant"/>
</dbReference>
<evidence type="ECO:0000256" key="3">
    <source>
        <dbReference type="PROSITE-ProRule" id="PRU00708"/>
    </source>
</evidence>